<dbReference type="GO" id="GO:0006656">
    <property type="term" value="P:phosphatidylcholine biosynthetic process"/>
    <property type="evidence" value="ECO:0007669"/>
    <property type="project" value="TreeGrafter"/>
</dbReference>
<evidence type="ECO:0000256" key="6">
    <source>
        <dbReference type="ARBA" id="ARBA00022692"/>
    </source>
</evidence>
<dbReference type="InterPro" id="IPR004299">
    <property type="entry name" value="MBOAT_fam"/>
</dbReference>
<dbReference type="Pfam" id="PF03062">
    <property type="entry name" value="MBOAT"/>
    <property type="match status" value="1"/>
</dbReference>
<dbReference type="GO" id="GO:0016020">
    <property type="term" value="C:membrane"/>
    <property type="evidence" value="ECO:0007669"/>
    <property type="project" value="UniProtKB-SubCell"/>
</dbReference>
<proteinExistence type="predicted"/>
<dbReference type="AlphaFoldDB" id="A0A367JI18"/>
<evidence type="ECO:0000256" key="12">
    <source>
        <dbReference type="ARBA" id="ARBA00023264"/>
    </source>
</evidence>
<evidence type="ECO:0000256" key="10">
    <source>
        <dbReference type="ARBA" id="ARBA00023136"/>
    </source>
</evidence>
<keyword evidence="7" id="KW-0256">Endoplasmic reticulum</keyword>
<evidence type="ECO:0000256" key="15">
    <source>
        <dbReference type="ARBA" id="ARBA00026120"/>
    </source>
</evidence>
<accession>A0A367JI18</accession>
<dbReference type="EMBL" id="PJQM01003349">
    <property type="protein sequence ID" value="RCH89361.1"/>
    <property type="molecule type" value="Genomic_DNA"/>
</dbReference>
<organism evidence="19 20">
    <name type="scientific">Rhizopus stolonifer</name>
    <name type="common">Rhizopus nigricans</name>
    <dbReference type="NCBI Taxonomy" id="4846"/>
    <lineage>
        <taxon>Eukaryota</taxon>
        <taxon>Fungi</taxon>
        <taxon>Fungi incertae sedis</taxon>
        <taxon>Mucoromycota</taxon>
        <taxon>Mucoromycotina</taxon>
        <taxon>Mucoromycetes</taxon>
        <taxon>Mucorales</taxon>
        <taxon>Mucorineae</taxon>
        <taxon>Rhizopodaceae</taxon>
        <taxon>Rhizopus</taxon>
    </lineage>
</organism>
<keyword evidence="12" id="KW-1208">Phospholipid metabolism</keyword>
<dbReference type="PANTHER" id="PTHR13906">
    <property type="entry name" value="PORCUPINE"/>
    <property type="match status" value="1"/>
</dbReference>
<keyword evidence="8 18" id="KW-1133">Transmembrane helix</keyword>
<evidence type="ECO:0000256" key="18">
    <source>
        <dbReference type="SAM" id="Phobius"/>
    </source>
</evidence>
<comment type="pathway">
    <text evidence="3">Lipid metabolism.</text>
</comment>
<name>A0A367JI18_RHIST</name>
<comment type="subcellular location">
    <subcellularLocation>
        <location evidence="2">Endoplasmic reticulum</location>
    </subcellularLocation>
    <subcellularLocation>
        <location evidence="1">Membrane</location>
        <topology evidence="1">Multi-pass membrane protein</topology>
    </subcellularLocation>
</comment>
<feature type="transmembrane region" description="Helical" evidence="18">
    <location>
        <begin position="133"/>
        <end position="153"/>
    </location>
</feature>
<evidence type="ECO:0000256" key="14">
    <source>
        <dbReference type="ARBA" id="ARBA00025707"/>
    </source>
</evidence>
<dbReference type="GO" id="GO:0030258">
    <property type="term" value="P:lipid modification"/>
    <property type="evidence" value="ECO:0007669"/>
    <property type="project" value="TreeGrafter"/>
</dbReference>
<comment type="caution">
    <text evidence="19">The sequence shown here is derived from an EMBL/GenBank/DDBJ whole genome shotgun (WGS) entry which is preliminary data.</text>
</comment>
<keyword evidence="11" id="KW-0594">Phospholipid biosynthesis</keyword>
<dbReference type="GO" id="GO:0047184">
    <property type="term" value="F:1-acylglycerophosphocholine O-acyltransferase activity"/>
    <property type="evidence" value="ECO:0007669"/>
    <property type="project" value="UniProtKB-EC"/>
</dbReference>
<dbReference type="PANTHER" id="PTHR13906:SF14">
    <property type="entry name" value="LYSOPHOSPHOLIPID ACYLTRANSFERASE 5"/>
    <property type="match status" value="1"/>
</dbReference>
<evidence type="ECO:0000256" key="17">
    <source>
        <dbReference type="ARBA" id="ARBA00039721"/>
    </source>
</evidence>
<evidence type="ECO:0000256" key="7">
    <source>
        <dbReference type="ARBA" id="ARBA00022824"/>
    </source>
</evidence>
<evidence type="ECO:0000256" key="8">
    <source>
        <dbReference type="ARBA" id="ARBA00022989"/>
    </source>
</evidence>
<protein>
    <recommendedName>
        <fullName evidence="17">Lysophospholipid acyltransferase 5</fullName>
        <ecNumber evidence="15">2.3.1.23</ecNumber>
        <ecNumber evidence="16">2.3.1.n6</ecNumber>
    </recommendedName>
</protein>
<evidence type="ECO:0000313" key="20">
    <source>
        <dbReference type="Proteomes" id="UP000253551"/>
    </source>
</evidence>
<dbReference type="STRING" id="4846.A0A367JI18"/>
<evidence type="ECO:0000256" key="3">
    <source>
        <dbReference type="ARBA" id="ARBA00005189"/>
    </source>
</evidence>
<keyword evidence="4" id="KW-0444">Lipid biosynthesis</keyword>
<reference evidence="19 20" key="1">
    <citation type="journal article" date="2018" name="G3 (Bethesda)">
        <title>Phylogenetic and Phylogenomic Definition of Rhizopus Species.</title>
        <authorList>
            <person name="Gryganskyi A.P."/>
            <person name="Golan J."/>
            <person name="Dolatabadi S."/>
            <person name="Mondo S."/>
            <person name="Robb S."/>
            <person name="Idnurm A."/>
            <person name="Muszewska A."/>
            <person name="Steczkiewicz K."/>
            <person name="Masonjones S."/>
            <person name="Liao H.L."/>
            <person name="Gajdeczka M.T."/>
            <person name="Anike F."/>
            <person name="Vuek A."/>
            <person name="Anishchenko I.M."/>
            <person name="Voigt K."/>
            <person name="de Hoog G.S."/>
            <person name="Smith M.E."/>
            <person name="Heitman J."/>
            <person name="Vilgalys R."/>
            <person name="Stajich J.E."/>
        </authorList>
    </citation>
    <scope>NUCLEOTIDE SEQUENCE [LARGE SCALE GENOMIC DNA]</scope>
    <source>
        <strain evidence="19 20">LSU 92-RS-03</strain>
    </source>
</reference>
<evidence type="ECO:0000256" key="9">
    <source>
        <dbReference type="ARBA" id="ARBA00023098"/>
    </source>
</evidence>
<keyword evidence="10 18" id="KW-0472">Membrane</keyword>
<dbReference type="GO" id="GO:0005783">
    <property type="term" value="C:endoplasmic reticulum"/>
    <property type="evidence" value="ECO:0007669"/>
    <property type="project" value="UniProtKB-SubCell"/>
</dbReference>
<dbReference type="EC" id="2.3.1.n6" evidence="16"/>
<keyword evidence="9" id="KW-0443">Lipid metabolism</keyword>
<dbReference type="GO" id="GO:0071617">
    <property type="term" value="F:lysophospholipid acyltransferase activity"/>
    <property type="evidence" value="ECO:0007669"/>
    <property type="project" value="TreeGrafter"/>
</dbReference>
<evidence type="ECO:0000256" key="11">
    <source>
        <dbReference type="ARBA" id="ARBA00023209"/>
    </source>
</evidence>
<comment type="pathway">
    <text evidence="14">Phospholipid metabolism.</text>
</comment>
<evidence type="ECO:0000256" key="2">
    <source>
        <dbReference type="ARBA" id="ARBA00004240"/>
    </source>
</evidence>
<dbReference type="EC" id="2.3.1.23" evidence="15"/>
<dbReference type="InterPro" id="IPR049941">
    <property type="entry name" value="LPLAT_7/PORCN-like"/>
</dbReference>
<gene>
    <name evidence="19" type="primary">LPCAT3</name>
    <name evidence="19" type="ORF">CU098_010316</name>
</gene>
<feature type="transmembrane region" description="Helical" evidence="18">
    <location>
        <begin position="165"/>
        <end position="183"/>
    </location>
</feature>
<sequence length="192" mass="21800">MFCVGATAAYGISYEGDDEEGHALFGGLANTLPATYETATSIDHIISAFNINTNLWSKYYVFKRLKFLGNKQASQFGTLFFLAIWHGFHIMYFVTFALEFLYVACEQVLRARLLPVVQPYTKQNEVYFYAWKALAWLTCQLTITYAVVGFELLKVGKSFTAYKSVWFLGHLAIPLILGAHHFLPKPRVKKTA</sequence>
<evidence type="ECO:0000256" key="4">
    <source>
        <dbReference type="ARBA" id="ARBA00022516"/>
    </source>
</evidence>
<keyword evidence="13 19" id="KW-0012">Acyltransferase</keyword>
<evidence type="ECO:0000256" key="1">
    <source>
        <dbReference type="ARBA" id="ARBA00004141"/>
    </source>
</evidence>
<evidence type="ECO:0000256" key="13">
    <source>
        <dbReference type="ARBA" id="ARBA00023315"/>
    </source>
</evidence>
<feature type="transmembrane region" description="Helical" evidence="18">
    <location>
        <begin position="73"/>
        <end position="94"/>
    </location>
</feature>
<keyword evidence="6 18" id="KW-0812">Transmembrane</keyword>
<evidence type="ECO:0000256" key="5">
    <source>
        <dbReference type="ARBA" id="ARBA00022679"/>
    </source>
</evidence>
<dbReference type="OrthoDB" id="286734at2759"/>
<evidence type="ECO:0000256" key="16">
    <source>
        <dbReference type="ARBA" id="ARBA00038923"/>
    </source>
</evidence>
<keyword evidence="5 19" id="KW-0808">Transferase</keyword>
<keyword evidence="20" id="KW-1185">Reference proteome</keyword>
<evidence type="ECO:0000313" key="19">
    <source>
        <dbReference type="EMBL" id="RCH89361.1"/>
    </source>
</evidence>
<dbReference type="Proteomes" id="UP000253551">
    <property type="component" value="Unassembled WGS sequence"/>
</dbReference>